<feature type="compositionally biased region" description="Polar residues" evidence="2">
    <location>
        <begin position="404"/>
        <end position="413"/>
    </location>
</feature>
<dbReference type="InterPro" id="IPR008942">
    <property type="entry name" value="ENTH_VHS"/>
</dbReference>
<dbReference type="GO" id="GO:0008021">
    <property type="term" value="C:synaptic vesicle"/>
    <property type="evidence" value="ECO:0007669"/>
    <property type="project" value="TreeGrafter"/>
</dbReference>
<dbReference type="GO" id="GO:0005546">
    <property type="term" value="F:phosphatidylinositol-4,5-bisphosphate binding"/>
    <property type="evidence" value="ECO:0007669"/>
    <property type="project" value="TreeGrafter"/>
</dbReference>
<dbReference type="GO" id="GO:0030136">
    <property type="term" value="C:clathrin-coated vesicle"/>
    <property type="evidence" value="ECO:0007669"/>
    <property type="project" value="InterPro"/>
</dbReference>
<feature type="compositionally biased region" description="Polar residues" evidence="2">
    <location>
        <begin position="540"/>
        <end position="574"/>
    </location>
</feature>
<dbReference type="GO" id="GO:0072583">
    <property type="term" value="P:clathrin-dependent endocytosis"/>
    <property type="evidence" value="ECO:0007669"/>
    <property type="project" value="InterPro"/>
</dbReference>
<dbReference type="Gene3D" id="1.25.40.90">
    <property type="match status" value="1"/>
</dbReference>
<feature type="region of interest" description="Disordered" evidence="2">
    <location>
        <begin position="311"/>
        <end position="335"/>
    </location>
</feature>
<dbReference type="PANTHER" id="PTHR22951">
    <property type="entry name" value="CLATHRIN ASSEMBLY PROTEIN"/>
    <property type="match status" value="1"/>
</dbReference>
<reference evidence="4" key="1">
    <citation type="submission" date="2021-01" db="UniProtKB">
        <authorList>
            <consortium name="EnsemblMetazoa"/>
        </authorList>
    </citation>
    <scope>IDENTIFICATION</scope>
</reference>
<proteinExistence type="inferred from homology"/>
<dbReference type="InterPro" id="IPR013809">
    <property type="entry name" value="ENTH"/>
</dbReference>
<dbReference type="Pfam" id="PF07651">
    <property type="entry name" value="ANTH"/>
    <property type="match status" value="1"/>
</dbReference>
<dbReference type="SMART" id="SM00273">
    <property type="entry name" value="ENTH"/>
    <property type="match status" value="1"/>
</dbReference>
<dbReference type="GO" id="GO:0005545">
    <property type="term" value="F:1-phosphatidylinositol binding"/>
    <property type="evidence" value="ECO:0007669"/>
    <property type="project" value="InterPro"/>
</dbReference>
<dbReference type="InterPro" id="IPR014712">
    <property type="entry name" value="ANTH_dom_sf"/>
</dbReference>
<feature type="domain" description="ENTH" evidence="3">
    <location>
        <begin position="11"/>
        <end position="142"/>
    </location>
</feature>
<dbReference type="InterPro" id="IPR045192">
    <property type="entry name" value="AP180-like"/>
</dbReference>
<dbReference type="OrthoDB" id="44015at2759"/>
<comment type="similarity">
    <text evidence="1">Belongs to the PICALM/SNAP91 family.</text>
</comment>
<keyword evidence="5" id="KW-1185">Reference proteome</keyword>
<dbReference type="AlphaFoldDB" id="A0A7M5UTN9"/>
<dbReference type="Proteomes" id="UP000594262">
    <property type="component" value="Unplaced"/>
</dbReference>
<dbReference type="GO" id="GO:0005905">
    <property type="term" value="C:clathrin-coated pit"/>
    <property type="evidence" value="ECO:0007669"/>
    <property type="project" value="TreeGrafter"/>
</dbReference>
<feature type="region of interest" description="Disordered" evidence="2">
    <location>
        <begin position="540"/>
        <end position="575"/>
    </location>
</feature>
<dbReference type="GO" id="GO:0098894">
    <property type="term" value="C:extrinsic component of presynaptic endocytic zone membrane"/>
    <property type="evidence" value="ECO:0007669"/>
    <property type="project" value="TreeGrafter"/>
</dbReference>
<dbReference type="GeneID" id="136810419"/>
<dbReference type="Gene3D" id="1.20.58.150">
    <property type="entry name" value="ANTH domain"/>
    <property type="match status" value="1"/>
</dbReference>
<evidence type="ECO:0000256" key="1">
    <source>
        <dbReference type="ARBA" id="ARBA00008011"/>
    </source>
</evidence>
<dbReference type="PROSITE" id="PS50942">
    <property type="entry name" value="ENTH"/>
    <property type="match status" value="1"/>
</dbReference>
<feature type="region of interest" description="Disordered" evidence="2">
    <location>
        <begin position="360"/>
        <end position="423"/>
    </location>
</feature>
<feature type="compositionally biased region" description="Low complexity" evidence="2">
    <location>
        <begin position="381"/>
        <end position="403"/>
    </location>
</feature>
<dbReference type="PANTHER" id="PTHR22951:SF5">
    <property type="entry name" value="PHOSPHATIDYLINOSITOL-BINDING CLATHRIN ASSEMBLY PROTEIN LAP"/>
    <property type="match status" value="1"/>
</dbReference>
<dbReference type="SUPFAM" id="SSF48464">
    <property type="entry name" value="ENTH/VHS domain"/>
    <property type="match status" value="1"/>
</dbReference>
<dbReference type="RefSeq" id="XP_066923085.1">
    <property type="nucleotide sequence ID" value="XM_067066984.1"/>
</dbReference>
<evidence type="ECO:0000256" key="2">
    <source>
        <dbReference type="SAM" id="MobiDB-lite"/>
    </source>
</evidence>
<dbReference type="GO" id="GO:0016185">
    <property type="term" value="P:synaptic vesicle budding from presynaptic endocytic zone membrane"/>
    <property type="evidence" value="ECO:0007669"/>
    <property type="project" value="TreeGrafter"/>
</dbReference>
<dbReference type="GO" id="GO:0000149">
    <property type="term" value="F:SNARE binding"/>
    <property type="evidence" value="ECO:0007669"/>
    <property type="project" value="TreeGrafter"/>
</dbReference>
<dbReference type="InterPro" id="IPR011417">
    <property type="entry name" value="ANTH_dom"/>
</dbReference>
<protein>
    <recommendedName>
        <fullName evidence="3">ENTH domain-containing protein</fullName>
    </recommendedName>
</protein>
<dbReference type="SUPFAM" id="SSF89009">
    <property type="entry name" value="GAT-like domain"/>
    <property type="match status" value="1"/>
</dbReference>
<name>A0A7M5UTN9_9CNID</name>
<evidence type="ECO:0000313" key="5">
    <source>
        <dbReference type="Proteomes" id="UP000594262"/>
    </source>
</evidence>
<dbReference type="GO" id="GO:0032050">
    <property type="term" value="F:clathrin heavy chain binding"/>
    <property type="evidence" value="ECO:0007669"/>
    <property type="project" value="TreeGrafter"/>
</dbReference>
<evidence type="ECO:0000259" key="3">
    <source>
        <dbReference type="PROSITE" id="PS50942"/>
    </source>
</evidence>
<sequence length="685" mass="75092">MNVIDRVESAKHTLTGSGIGKAVSKATSHEIIGPKRKHVDYITHSLEATNISIPEVADSLFERCNNSSWVVVFKSLVTAHHLMANANERFIQYVASRQTPWMLQTFLDKGGIQGYDMSHAVRRYSTYLAEKAYSYRQMGYDFCRAARGRDKGVLRNMDTTKLLKALPVIQQQIDSLISTEINSNDLTNGVITAAFMLLFKDLIRIFACYNDGIINLLEKYFEMKKLDCRNALEIYKKFLSRMERVSEFLKTAEDAGIDKGDIPDLTKAPGSLLEALEQHLTSLEKGKSAAPPTKPLTLPAFSGDSSISAFSQPASATFQQPPPVQASNKEESDYLTEQRKILEAFEKKKQSQDVVVQQNNVVPNPLNPPASKQHQQSVKSPFAPSQPFAAPSQPAQQPTQQPTLNGSASTNNKPSDDLLMLGGSSNAFSVQNTMPSSNFASAFNSTPSYGQPQQNMFAQQQQSVDFNNAFNNTSTSATVNSSSTPNLIDDLLQPERPSSSSAAMTTMDSNVRMTGDLDTGLQRMAQSLDGLNINPNTMKANTSKGHQWNQRGETKLTGGNNYQIRNVTPSTLPPMNTMGGMGGAPMGGMQPQGMMGMNSMGMMGQQQQFQMQPQQQFYGMNQRPAFGGGMMQPQQGGMYNANMGMSASATGGFNGMQMRPQQQPMMMGGGMNSNNPMMMNNDPFK</sequence>
<dbReference type="EnsemblMetazoa" id="CLYHEMT004010.1">
    <property type="protein sequence ID" value="CLYHEMP004010.1"/>
    <property type="gene ID" value="CLYHEMG004010"/>
</dbReference>
<feature type="compositionally biased region" description="Polar residues" evidence="2">
    <location>
        <begin position="370"/>
        <end position="379"/>
    </location>
</feature>
<organism evidence="4 5">
    <name type="scientific">Clytia hemisphaerica</name>
    <dbReference type="NCBI Taxonomy" id="252671"/>
    <lineage>
        <taxon>Eukaryota</taxon>
        <taxon>Metazoa</taxon>
        <taxon>Cnidaria</taxon>
        <taxon>Hydrozoa</taxon>
        <taxon>Hydroidolina</taxon>
        <taxon>Leptothecata</taxon>
        <taxon>Obeliida</taxon>
        <taxon>Clytiidae</taxon>
        <taxon>Clytia</taxon>
    </lineage>
</organism>
<accession>A0A7M5UTN9</accession>
<dbReference type="GO" id="GO:0048268">
    <property type="term" value="P:clathrin coat assembly"/>
    <property type="evidence" value="ECO:0007669"/>
    <property type="project" value="InterPro"/>
</dbReference>
<evidence type="ECO:0000313" key="4">
    <source>
        <dbReference type="EnsemblMetazoa" id="CLYHEMP004010.1"/>
    </source>
</evidence>